<feature type="compositionally biased region" description="Basic and acidic residues" evidence="1">
    <location>
        <begin position="53"/>
        <end position="64"/>
    </location>
</feature>
<proteinExistence type="predicted"/>
<evidence type="ECO:0000313" key="3">
    <source>
        <dbReference type="Proteomes" id="UP000266723"/>
    </source>
</evidence>
<sequence length="241" mass="27351">MSGAHSRSRRSLSSLPMFSSLPSWEDPLLPARCAALLVYGEIHYLRSDCGGDEEGRSKPERWNDGEPYEGESPRGLAFRVYFVEGRKSFSPFDFSLSTTRWWHMASSLSSILVDLDVDGSELKGMCFHVLLSFSQSYRVVYVPDGDEVVLRFSEEERVKTQAFFAWSTREFWSWLLKVLWIVIEASLSTRVSFGIGGLVKQNPKALVTGTLLCLSDPEQNCKALVSGHQETTEWDMRQLVF</sequence>
<accession>A0ABQ7CD87</accession>
<gene>
    <name evidence="2" type="ORF">DY000_02004887</name>
</gene>
<name>A0ABQ7CD87_BRACR</name>
<organism evidence="2 3">
    <name type="scientific">Brassica cretica</name>
    <name type="common">Mustard</name>
    <dbReference type="NCBI Taxonomy" id="69181"/>
    <lineage>
        <taxon>Eukaryota</taxon>
        <taxon>Viridiplantae</taxon>
        <taxon>Streptophyta</taxon>
        <taxon>Embryophyta</taxon>
        <taxon>Tracheophyta</taxon>
        <taxon>Spermatophyta</taxon>
        <taxon>Magnoliopsida</taxon>
        <taxon>eudicotyledons</taxon>
        <taxon>Gunneridae</taxon>
        <taxon>Pentapetalae</taxon>
        <taxon>rosids</taxon>
        <taxon>malvids</taxon>
        <taxon>Brassicales</taxon>
        <taxon>Brassicaceae</taxon>
        <taxon>Brassiceae</taxon>
        <taxon>Brassica</taxon>
    </lineage>
</organism>
<evidence type="ECO:0000256" key="1">
    <source>
        <dbReference type="SAM" id="MobiDB-lite"/>
    </source>
</evidence>
<protein>
    <submittedName>
        <fullName evidence="2">Uncharacterized protein</fullName>
    </submittedName>
</protein>
<reference evidence="2 3" key="1">
    <citation type="journal article" date="2020" name="BMC Genomics">
        <title>Intraspecific diversification of the crop wild relative Brassica cretica Lam. using demographic model selection.</title>
        <authorList>
            <person name="Kioukis A."/>
            <person name="Michalopoulou V.A."/>
            <person name="Briers L."/>
            <person name="Pirintsos S."/>
            <person name="Studholme D.J."/>
            <person name="Pavlidis P."/>
            <person name="Sarris P.F."/>
        </authorList>
    </citation>
    <scope>NUCLEOTIDE SEQUENCE [LARGE SCALE GENOMIC DNA]</scope>
    <source>
        <strain evidence="3">cv. PFS-1207/04</strain>
    </source>
</reference>
<feature type="region of interest" description="Disordered" evidence="1">
    <location>
        <begin position="50"/>
        <end position="72"/>
    </location>
</feature>
<dbReference type="Proteomes" id="UP000266723">
    <property type="component" value="Unassembled WGS sequence"/>
</dbReference>
<comment type="caution">
    <text evidence="2">The sequence shown here is derived from an EMBL/GenBank/DDBJ whole genome shotgun (WGS) entry which is preliminary data.</text>
</comment>
<keyword evidence="3" id="KW-1185">Reference proteome</keyword>
<evidence type="ECO:0000313" key="2">
    <source>
        <dbReference type="EMBL" id="KAF3550176.1"/>
    </source>
</evidence>
<dbReference type="EMBL" id="QGKV02000832">
    <property type="protein sequence ID" value="KAF3550176.1"/>
    <property type="molecule type" value="Genomic_DNA"/>
</dbReference>